<evidence type="ECO:0000256" key="1">
    <source>
        <dbReference type="SAM" id="Coils"/>
    </source>
</evidence>
<name>A0A6H2BWG3_DOLFA</name>
<sequence>MNTIKIKVSPLDLLQAIQQLSQPELYQFIETFLQFKAQKIAPNLSKQESELLLKINQDLPLELQHQYQILIEKRHQETLTESEYEQLLELTEQVEKYQAQRMEYLTQLAQIRQVSLTTLITQMGVKSINND</sequence>
<dbReference type="AlphaFoldDB" id="A0A6H2BWG3"/>
<accession>A0A6H2BWG3</accession>
<reference evidence="2 3" key="1">
    <citation type="submission" date="2020-04" db="EMBL/GenBank/DDBJ databases">
        <title>Genome-Wide Identification of 5-Methylcytosine Sites in Bacterial Genomes By High-Throughput Sequencing of MspJI Restriction Fragments.</title>
        <authorList>
            <person name="Wu V."/>
        </authorList>
    </citation>
    <scope>NUCLEOTIDE SEQUENCE [LARGE SCALE GENOMIC DNA]</scope>
    <source>
        <strain evidence="2 3">CCAP 1403/13f</strain>
    </source>
</reference>
<keyword evidence="1" id="KW-0175">Coiled coil</keyword>
<evidence type="ECO:0000313" key="3">
    <source>
        <dbReference type="Proteomes" id="UP000502433"/>
    </source>
</evidence>
<proteinExistence type="predicted"/>
<dbReference type="KEGG" id="dfs:HGD76_03505"/>
<evidence type="ECO:0000313" key="2">
    <source>
        <dbReference type="EMBL" id="QJB43431.1"/>
    </source>
</evidence>
<gene>
    <name evidence="2" type="ORF">HGD76_03505</name>
</gene>
<dbReference type="EMBL" id="CP051206">
    <property type="protein sequence ID" value="QJB43431.1"/>
    <property type="molecule type" value="Genomic_DNA"/>
</dbReference>
<reference evidence="2 3" key="2">
    <citation type="submission" date="2020-04" db="EMBL/GenBank/DDBJ databases">
        <authorList>
            <person name="Fomenkov A."/>
            <person name="Anton B.P."/>
            <person name="Roberts R.J."/>
        </authorList>
    </citation>
    <scope>NUCLEOTIDE SEQUENCE [LARGE SCALE GENOMIC DNA]</scope>
    <source>
        <strain evidence="2 3">CCAP 1403/13f</strain>
    </source>
</reference>
<organism evidence="2 3">
    <name type="scientific">Dolichospermum flos-aquae CCAP 1403/13F</name>
    <dbReference type="NCBI Taxonomy" id="315271"/>
    <lineage>
        <taxon>Bacteria</taxon>
        <taxon>Bacillati</taxon>
        <taxon>Cyanobacteriota</taxon>
        <taxon>Cyanophyceae</taxon>
        <taxon>Nostocales</taxon>
        <taxon>Aphanizomenonaceae</taxon>
        <taxon>Dolichospermum</taxon>
    </lineage>
</organism>
<feature type="coiled-coil region" evidence="1">
    <location>
        <begin position="80"/>
        <end position="114"/>
    </location>
</feature>
<protein>
    <submittedName>
        <fullName evidence="2">STAS/SEC14 domain-containing protein</fullName>
    </submittedName>
</protein>
<dbReference type="Proteomes" id="UP000502433">
    <property type="component" value="Chromosome"/>
</dbReference>
<dbReference type="RefSeq" id="WP_168694982.1">
    <property type="nucleotide sequence ID" value="NZ_CP051206.1"/>
</dbReference>